<sequence>MSLQSIQDLIDYRRSKETPEERAERLRKTQERLAATDRRIAAQLKAEEVTEELLNRRCTL</sequence>
<evidence type="ECO:0000313" key="2">
    <source>
        <dbReference type="EMBL" id="ABY63272.1"/>
    </source>
</evidence>
<dbReference type="EMBL" id="EU197055">
    <property type="protein sequence ID" value="ABY63272.1"/>
    <property type="molecule type" value="Genomic_DNA"/>
</dbReference>
<organismHost>
    <name type="scientific">Pseudomonas chlororaphis</name>
    <dbReference type="NCBI Taxonomy" id="587753"/>
</organismHost>
<accession>B3FJV7</accession>
<name>B3FJV7_BP201</name>
<protein>
    <submittedName>
        <fullName evidence="2">Uncharacterized protein</fullName>
    </submittedName>
</protein>
<dbReference type="KEGG" id="vg:6372353"/>
<feature type="compositionally biased region" description="Basic and acidic residues" evidence="1">
    <location>
        <begin position="10"/>
        <end position="30"/>
    </location>
</feature>
<keyword evidence="3" id="KW-1185">Reference proteome</keyword>
<gene>
    <name evidence="2" type="ORF">201phi2-1p449</name>
</gene>
<feature type="region of interest" description="Disordered" evidence="1">
    <location>
        <begin position="1"/>
        <end position="30"/>
    </location>
</feature>
<proteinExistence type="predicted"/>
<evidence type="ECO:0000313" key="3">
    <source>
        <dbReference type="Proteomes" id="UP000002421"/>
    </source>
</evidence>
<dbReference type="Proteomes" id="UP000002421">
    <property type="component" value="Segment"/>
</dbReference>
<organism evidence="2 3">
    <name type="scientific">Pseudomonas phage 201phi2-1</name>
    <name type="common">Pseudomonas chlororaphis phage 201phi2-1</name>
    <dbReference type="NCBI Taxonomy" id="198110"/>
    <lineage>
        <taxon>Viruses</taxon>
        <taxon>Duplodnaviria</taxon>
        <taxon>Heunggongvirae</taxon>
        <taxon>Uroviricota</taxon>
        <taxon>Caudoviricetes</taxon>
        <taxon>Chimalliviridae</taxon>
        <taxon>Serwervirus</taxon>
        <taxon>Serwervirus 201phi21</taxon>
    </lineage>
</organism>
<reference evidence="2 3" key="1">
    <citation type="journal article" date="2008" name="Virology">
        <title>Characterization of Pseudomonas chlororaphis myovirus 201varphi2-1 via genomic sequencing, mass spectrometry, and electron microscopy.</title>
        <authorList>
            <person name="Thomas J.A."/>
            <person name="Rolando M.R."/>
            <person name="Carroll C.A."/>
            <person name="Shen P.S."/>
            <person name="Belnap D.M."/>
            <person name="Weintraub S.T."/>
            <person name="Serwer P."/>
            <person name="Hardies S.C."/>
        </authorList>
    </citation>
    <scope>NUCLEOTIDE SEQUENCE</scope>
</reference>
<dbReference type="RefSeq" id="YP_001957168.1">
    <property type="nucleotide sequence ID" value="NC_010821.1"/>
</dbReference>
<evidence type="ECO:0000256" key="1">
    <source>
        <dbReference type="SAM" id="MobiDB-lite"/>
    </source>
</evidence>